<evidence type="ECO:0000256" key="2">
    <source>
        <dbReference type="SAM" id="Phobius"/>
    </source>
</evidence>
<name>A0A071M4R7_9BURK</name>
<organism evidence="3">
    <name type="scientific">Burkholderia cenocepacia</name>
    <dbReference type="NCBI Taxonomy" id="95486"/>
    <lineage>
        <taxon>Bacteria</taxon>
        <taxon>Pseudomonadati</taxon>
        <taxon>Pseudomonadota</taxon>
        <taxon>Betaproteobacteria</taxon>
        <taxon>Burkholderiales</taxon>
        <taxon>Burkholderiaceae</taxon>
        <taxon>Burkholderia</taxon>
        <taxon>Burkholderia cepacia complex</taxon>
    </lineage>
</organism>
<gene>
    <name evidence="3" type="ORF">DT99_29655</name>
</gene>
<dbReference type="OrthoDB" id="7223883at2"/>
<keyword evidence="2" id="KW-0812">Transmembrane</keyword>
<keyword evidence="2" id="KW-0472">Membrane</keyword>
<keyword evidence="2" id="KW-1133">Transmembrane helix</keyword>
<reference evidence="3" key="1">
    <citation type="submission" date="2014-04" db="EMBL/GenBank/DDBJ databases">
        <title>In planta biocontrol of soil-borne Fusarium wilt of banana through a plant endophytic bacterium, Burkholderia cenocepacia 869T2.</title>
        <authorList>
            <person name="Ho Y.-N."/>
            <person name="Chiang H.-M."/>
            <person name="Chao C.-P."/>
            <person name="Su C.-C."/>
            <person name="Hsu H.-F."/>
            <person name="Guo C.-T."/>
            <person name="Hsieh J.-L."/>
            <person name="Huang C.-C."/>
        </authorList>
    </citation>
    <scope>NUCLEOTIDE SEQUENCE [LARGE SCALE GENOMIC DNA]</scope>
    <source>
        <strain evidence="3">869T2</strain>
    </source>
</reference>
<feature type="region of interest" description="Disordered" evidence="1">
    <location>
        <begin position="255"/>
        <end position="275"/>
    </location>
</feature>
<protein>
    <submittedName>
        <fullName evidence="3">Uncharacterized protein</fullName>
    </submittedName>
</protein>
<feature type="transmembrane region" description="Helical" evidence="2">
    <location>
        <begin position="203"/>
        <end position="222"/>
    </location>
</feature>
<comment type="caution">
    <text evidence="3">The sequence shown here is derived from an EMBL/GenBank/DDBJ whole genome shotgun (WGS) entry which is preliminary data.</text>
</comment>
<sequence length="275" mass="29955">MPERRARRGRPVDPLARLFYDVTGEKPDDVSLLRMRRVSVALNLRDNDALWSVLAVLEYYARLYEAMPERIEQAGKGNLDAVREEAREATDALMAQHRDALARCKATIELAERMTVEHEARYRATLAALNEQALVVQAGRAADRIARIAGNRMVGAVAVAAREHRQQLDAAAAVFEREMSEAAARAAKVDQIAVRRMMKACRALVVGALIVILLAAAAGGLAGRYAGNHMVRTDGSPSARTGHTSLMSPFMNASVSSSVREAGSGREGPRRLRTG</sequence>
<feature type="compositionally biased region" description="Basic and acidic residues" evidence="1">
    <location>
        <begin position="263"/>
        <end position="275"/>
    </location>
</feature>
<proteinExistence type="predicted"/>
<dbReference type="AlphaFoldDB" id="A0A071M4R7"/>
<evidence type="ECO:0000256" key="1">
    <source>
        <dbReference type="SAM" id="MobiDB-lite"/>
    </source>
</evidence>
<dbReference type="EMBL" id="JJOA01000034">
    <property type="protein sequence ID" value="KEA55904.1"/>
    <property type="molecule type" value="Genomic_DNA"/>
</dbReference>
<evidence type="ECO:0000313" key="3">
    <source>
        <dbReference type="EMBL" id="KEA55904.1"/>
    </source>
</evidence>
<accession>A0A071M4R7</accession>